<proteinExistence type="predicted"/>
<dbReference type="AlphaFoldDB" id="A0A9X1CCI2"/>
<gene>
    <name evidence="3" type="ORF">J2Z64_003027</name>
</gene>
<dbReference type="RefSeq" id="WP_149472707.1">
    <property type="nucleotide sequence ID" value="NZ_JAGGMB010000010.1"/>
</dbReference>
<protein>
    <submittedName>
        <fullName evidence="3">Thioredoxin-like negative regulator of GroEL</fullName>
    </submittedName>
</protein>
<sequence length="94" mass="11162">MVQQNPHDQIQQATQLVHQSMESIQSAKDHASVDHQQYVHANEQLRQAEEVLQHAQNQYGEQALQNPQFQQTQELLHNLRQQLQKIERQENRNF</sequence>
<feature type="coiled-coil region" evidence="1">
    <location>
        <begin position="38"/>
        <end position="92"/>
    </location>
</feature>
<accession>A0A9X1CCI2</accession>
<evidence type="ECO:0000256" key="1">
    <source>
        <dbReference type="SAM" id="Coils"/>
    </source>
</evidence>
<evidence type="ECO:0000313" key="3">
    <source>
        <dbReference type="EMBL" id="MBP2078759.1"/>
    </source>
</evidence>
<organism evidence="3 4">
    <name type="scientific">Oceanobacillus polygoni</name>
    <dbReference type="NCBI Taxonomy" id="1235259"/>
    <lineage>
        <taxon>Bacteria</taxon>
        <taxon>Bacillati</taxon>
        <taxon>Bacillota</taxon>
        <taxon>Bacilli</taxon>
        <taxon>Bacillales</taxon>
        <taxon>Bacillaceae</taxon>
        <taxon>Oceanobacillus</taxon>
    </lineage>
</organism>
<comment type="caution">
    <text evidence="3">The sequence shown here is derived from an EMBL/GenBank/DDBJ whole genome shotgun (WGS) entry which is preliminary data.</text>
</comment>
<feature type="compositionally biased region" description="Polar residues" evidence="2">
    <location>
        <begin position="1"/>
        <end position="26"/>
    </location>
</feature>
<feature type="region of interest" description="Disordered" evidence="2">
    <location>
        <begin position="1"/>
        <end position="32"/>
    </location>
</feature>
<keyword evidence="4" id="KW-1185">Reference proteome</keyword>
<name>A0A9X1CCI2_9BACI</name>
<evidence type="ECO:0000256" key="2">
    <source>
        <dbReference type="SAM" id="MobiDB-lite"/>
    </source>
</evidence>
<keyword evidence="1" id="KW-0175">Coiled coil</keyword>
<dbReference type="OrthoDB" id="2705180at2"/>
<evidence type="ECO:0000313" key="4">
    <source>
        <dbReference type="Proteomes" id="UP001138793"/>
    </source>
</evidence>
<dbReference type="EMBL" id="JAGGMB010000010">
    <property type="protein sequence ID" value="MBP2078759.1"/>
    <property type="molecule type" value="Genomic_DNA"/>
</dbReference>
<dbReference type="Proteomes" id="UP001138793">
    <property type="component" value="Unassembled WGS sequence"/>
</dbReference>
<reference evidence="3" key="1">
    <citation type="submission" date="2021-03" db="EMBL/GenBank/DDBJ databases">
        <title>Genomic Encyclopedia of Type Strains, Phase IV (KMG-IV): sequencing the most valuable type-strain genomes for metagenomic binning, comparative biology and taxonomic classification.</title>
        <authorList>
            <person name="Goeker M."/>
        </authorList>
    </citation>
    <scope>NUCLEOTIDE SEQUENCE</scope>
    <source>
        <strain evidence="3">DSM 107338</strain>
    </source>
</reference>